<name>A0A5M4F9A2_9ACTN</name>
<dbReference type="Pfam" id="PF13490">
    <property type="entry name" value="zf-HC2"/>
    <property type="match status" value="1"/>
</dbReference>
<evidence type="ECO:0000256" key="2">
    <source>
        <dbReference type="ARBA" id="ARBA00023163"/>
    </source>
</evidence>
<protein>
    <submittedName>
        <fullName evidence="4">Anti-sigma factor</fullName>
    </submittedName>
</protein>
<evidence type="ECO:0000313" key="4">
    <source>
        <dbReference type="EMBL" id="KAA1394334.1"/>
    </source>
</evidence>
<keyword evidence="2" id="KW-0804">Transcription</keyword>
<feature type="domain" description="Putative zinc-finger" evidence="3">
    <location>
        <begin position="14"/>
        <end position="47"/>
    </location>
</feature>
<keyword evidence="1" id="KW-0805">Transcription regulation</keyword>
<dbReference type="Proteomes" id="UP000380867">
    <property type="component" value="Unassembled WGS sequence"/>
</dbReference>
<proteinExistence type="predicted"/>
<dbReference type="InterPro" id="IPR041916">
    <property type="entry name" value="Anti_sigma_zinc_sf"/>
</dbReference>
<keyword evidence="5" id="KW-1185">Reference proteome</keyword>
<comment type="caution">
    <text evidence="4">The sequence shown here is derived from an EMBL/GenBank/DDBJ whole genome shotgun (WGS) entry which is preliminary data.</text>
</comment>
<dbReference type="InterPro" id="IPR027383">
    <property type="entry name" value="Znf_put"/>
</dbReference>
<dbReference type="EMBL" id="SDPQ02000004">
    <property type="protein sequence ID" value="KAA1394334.1"/>
    <property type="molecule type" value="Genomic_DNA"/>
</dbReference>
<dbReference type="Gene3D" id="1.10.10.1320">
    <property type="entry name" value="Anti-sigma factor, zinc-finger domain"/>
    <property type="match status" value="1"/>
</dbReference>
<sequence>MVVIWWKKRRGIVCEQAVRLMAGYLDGVLPEADRARLEAHLAECPHCSEHLAQLRIAISAAGHAQPDDLPEKAIDDLVAVFRRWQRE</sequence>
<evidence type="ECO:0000256" key="1">
    <source>
        <dbReference type="ARBA" id="ARBA00023015"/>
    </source>
</evidence>
<evidence type="ECO:0000259" key="3">
    <source>
        <dbReference type="Pfam" id="PF13490"/>
    </source>
</evidence>
<dbReference type="AlphaFoldDB" id="A0A5M4F9A2"/>
<dbReference type="OrthoDB" id="3692620at2"/>
<organism evidence="4 5">
    <name type="scientific">Aeromicrobium ginsengisoli</name>
    <dbReference type="NCBI Taxonomy" id="363867"/>
    <lineage>
        <taxon>Bacteria</taxon>
        <taxon>Bacillati</taxon>
        <taxon>Actinomycetota</taxon>
        <taxon>Actinomycetes</taxon>
        <taxon>Propionibacteriales</taxon>
        <taxon>Nocardioidaceae</taxon>
        <taxon>Aeromicrobium</taxon>
    </lineage>
</organism>
<dbReference type="RefSeq" id="WP_149690944.1">
    <property type="nucleotide sequence ID" value="NZ_SDPQ02000004.1"/>
</dbReference>
<accession>A0A5M4F9A2</accession>
<gene>
    <name evidence="4" type="ORF">ESP70_019225</name>
</gene>
<evidence type="ECO:0000313" key="5">
    <source>
        <dbReference type="Proteomes" id="UP000380867"/>
    </source>
</evidence>
<reference evidence="4" key="1">
    <citation type="submission" date="2019-09" db="EMBL/GenBank/DDBJ databases">
        <authorList>
            <person name="Li J."/>
        </authorList>
    </citation>
    <scope>NUCLEOTIDE SEQUENCE [LARGE SCALE GENOMIC DNA]</scope>
    <source>
        <strain evidence="4">JCM 14732</strain>
    </source>
</reference>